<dbReference type="KEGG" id="stru:115169903"/>
<feature type="compositionally biased region" description="Low complexity" evidence="4">
    <location>
        <begin position="374"/>
        <end position="412"/>
    </location>
</feature>
<evidence type="ECO:0000256" key="4">
    <source>
        <dbReference type="SAM" id="MobiDB-lite"/>
    </source>
</evidence>
<comment type="caution">
    <text evidence="3">Lacks conserved residue(s) required for the propagation of feature annotation.</text>
</comment>
<feature type="region of interest" description="Disordered" evidence="4">
    <location>
        <begin position="243"/>
        <end position="277"/>
    </location>
</feature>
<dbReference type="InParanoid" id="A0A674CPK1"/>
<feature type="region of interest" description="Disordered" evidence="4">
    <location>
        <begin position="431"/>
        <end position="466"/>
    </location>
</feature>
<feature type="signal peptide" evidence="5">
    <location>
        <begin position="1"/>
        <end position="20"/>
    </location>
</feature>
<dbReference type="SMART" id="SM00284">
    <property type="entry name" value="OLF"/>
    <property type="match status" value="1"/>
</dbReference>
<comment type="subcellular location">
    <subcellularLocation>
        <location evidence="1">Secreted</location>
    </subcellularLocation>
</comment>
<feature type="chain" id="PRO_5025496183" evidence="5">
    <location>
        <begin position="21"/>
        <end position="725"/>
    </location>
</feature>
<gene>
    <name evidence="7" type="primary">OLFML2B</name>
    <name evidence="7" type="synonym">LOC115169903</name>
</gene>
<feature type="region of interest" description="Disordered" evidence="4">
    <location>
        <begin position="323"/>
        <end position="416"/>
    </location>
</feature>
<dbReference type="Ensembl" id="ENSSTUT00000090876.1">
    <property type="protein sequence ID" value="ENSSTUP00000085434.1"/>
    <property type="gene ID" value="ENSSTUG00000037573.1"/>
</dbReference>
<keyword evidence="5" id="KW-0732">Signal</keyword>
<reference evidence="7" key="2">
    <citation type="submission" date="2025-09" db="UniProtKB">
        <authorList>
            <consortium name="Ensembl"/>
        </authorList>
    </citation>
    <scope>IDENTIFICATION</scope>
</reference>
<evidence type="ECO:0000256" key="2">
    <source>
        <dbReference type="ARBA" id="ARBA00022525"/>
    </source>
</evidence>
<feature type="compositionally biased region" description="Basic and acidic residues" evidence="4">
    <location>
        <begin position="190"/>
        <end position="212"/>
    </location>
</feature>
<keyword evidence="2" id="KW-0964">Secreted</keyword>
<proteinExistence type="predicted"/>
<evidence type="ECO:0000256" key="3">
    <source>
        <dbReference type="PROSITE-ProRule" id="PRU00446"/>
    </source>
</evidence>
<dbReference type="Proteomes" id="UP000472277">
    <property type="component" value="Chromosome 31"/>
</dbReference>
<sequence length="725" mass="81061">MMSRLQILLLLWCAVSITWARVALGDVMDNGIKEELEQTDEPLLDDEMDNQENVLSQLLGDYDKVKTLSEGSDCRCKCVVRPLSRSACRRIEEGAARAEDFYTVETVTSGPNCKKCVCVAPPSALNPCEGDYRFKKLQEAGKDDIKLSTVMELLEGAFYGMDLLKLHSVTTKLLNRVDNIEKTFSCNHTEKDKVSVRSPSSEEKGRRAQQRMEKRKHLTELEPSLQKDTAAAYANTEKKYDERYIGAKGQGSTRPMLKRSQPQNREEPQGPLKGKVGLNGMVIRGVTFYKANTVDNRAAEELTADEALSGDGSMDLLIDDQLLRPTQPRPVAGTPTPTSQDRKWNPDNQATRASKTAPSPQGNPTTSAPRATETPSITLFIPTTTIPTTTTTPATTTTMVATSASTTQPAATRKPETLSVLTSPNAAVRQVNSTTAPPSKVTGAPKPKHRISWTEGPSEVPSATPKVSGMCKDTLASISDPVTHNTYGRKEGAWMKDPKGNGNVIYVTNYNYGNHLLEFHDMDNFKQGHVTHSYKLPYNWIGTGHVVYNGAFYYNRAFSRDIIKFDLHLLYVAAWTTLHDAVLEEDASWRWRGHLDIDFAVDESGLWLVYPALDEEGFHQEVIILSRVNPTDLSLQSTFRTGLRRHFYGNSFVICGVLYAVDNYEHTHANISYAFDTHTHTQMIPRIPFTNNYTYTTQIDYNPKDKKLYAWDNGHQVTYNVIFAY</sequence>
<feature type="compositionally biased region" description="Polar residues" evidence="4">
    <location>
        <begin position="346"/>
        <end position="369"/>
    </location>
</feature>
<dbReference type="Pfam" id="PF02191">
    <property type="entry name" value="OLF"/>
    <property type="match status" value="1"/>
</dbReference>
<reference evidence="7" key="1">
    <citation type="submission" date="2025-08" db="UniProtKB">
        <authorList>
            <consortium name="Ensembl"/>
        </authorList>
    </citation>
    <scope>IDENTIFICATION</scope>
</reference>
<evidence type="ECO:0000256" key="5">
    <source>
        <dbReference type="SAM" id="SignalP"/>
    </source>
</evidence>
<organism evidence="7 8">
    <name type="scientific">Salmo trutta</name>
    <name type="common">Brown trout</name>
    <dbReference type="NCBI Taxonomy" id="8032"/>
    <lineage>
        <taxon>Eukaryota</taxon>
        <taxon>Metazoa</taxon>
        <taxon>Chordata</taxon>
        <taxon>Craniata</taxon>
        <taxon>Vertebrata</taxon>
        <taxon>Euteleostomi</taxon>
        <taxon>Actinopterygii</taxon>
        <taxon>Neopterygii</taxon>
        <taxon>Teleostei</taxon>
        <taxon>Protacanthopterygii</taxon>
        <taxon>Salmoniformes</taxon>
        <taxon>Salmonidae</taxon>
        <taxon>Salmoninae</taxon>
        <taxon>Salmo</taxon>
    </lineage>
</organism>
<dbReference type="PROSITE" id="PS51132">
    <property type="entry name" value="OLF"/>
    <property type="match status" value="1"/>
</dbReference>
<name>A0A674CPK1_SALTR</name>
<evidence type="ECO:0000256" key="1">
    <source>
        <dbReference type="ARBA" id="ARBA00004613"/>
    </source>
</evidence>
<dbReference type="GeneTree" id="ENSGT00940000157757"/>
<dbReference type="AlphaFoldDB" id="A0A674CPK1"/>
<dbReference type="OrthoDB" id="8626508at2759"/>
<evidence type="ECO:0000313" key="8">
    <source>
        <dbReference type="Proteomes" id="UP000472277"/>
    </source>
</evidence>
<protein>
    <submittedName>
        <fullName evidence="7">Olfactomedin like 2B</fullName>
    </submittedName>
</protein>
<feature type="region of interest" description="Disordered" evidence="4">
    <location>
        <begin position="190"/>
        <end position="217"/>
    </location>
</feature>
<dbReference type="GO" id="GO:0005615">
    <property type="term" value="C:extracellular space"/>
    <property type="evidence" value="ECO:0007669"/>
    <property type="project" value="TreeGrafter"/>
</dbReference>
<feature type="domain" description="Olfactomedin-like" evidence="6">
    <location>
        <begin position="470"/>
        <end position="725"/>
    </location>
</feature>
<dbReference type="PANTHER" id="PTHR23192:SF79">
    <property type="entry name" value="OLFACTOMEDIN-LIKE PROTEIN 2B ISOFORM X1"/>
    <property type="match status" value="1"/>
</dbReference>
<evidence type="ECO:0000259" key="6">
    <source>
        <dbReference type="PROSITE" id="PS51132"/>
    </source>
</evidence>
<dbReference type="InterPro" id="IPR003112">
    <property type="entry name" value="Olfac-like_dom"/>
</dbReference>
<keyword evidence="8" id="KW-1185">Reference proteome</keyword>
<accession>A0A674CPK1</accession>
<dbReference type="GO" id="GO:0007165">
    <property type="term" value="P:signal transduction"/>
    <property type="evidence" value="ECO:0007669"/>
    <property type="project" value="TreeGrafter"/>
</dbReference>
<dbReference type="PANTHER" id="PTHR23192">
    <property type="entry name" value="OLFACTOMEDIN-RELATED"/>
    <property type="match status" value="1"/>
</dbReference>
<evidence type="ECO:0000313" key="7">
    <source>
        <dbReference type="Ensembl" id="ENSSTUP00000085434.1"/>
    </source>
</evidence>
<dbReference type="OMA" id="NYEHTHA"/>
<dbReference type="InterPro" id="IPR050605">
    <property type="entry name" value="Olfactomedin-like_domain"/>
</dbReference>